<evidence type="ECO:0000256" key="2">
    <source>
        <dbReference type="ARBA" id="ARBA00018911"/>
    </source>
</evidence>
<protein>
    <recommendedName>
        <fullName evidence="2">Bis(5'-nucleosyl)-tetraphosphatase [asymmetrical]</fullName>
    </recommendedName>
    <alternativeName>
        <fullName evidence="5">Diadenosine 5',5'''-P1,P4-tetraphosphate asymmetrical hydrolase</fullName>
    </alternativeName>
</protein>
<organism evidence="7 8">
    <name type="scientific">Simkania negevensis (strain ATCC VR-1471 / DSM 27360 / Z)</name>
    <dbReference type="NCBI Taxonomy" id="331113"/>
    <lineage>
        <taxon>Bacteria</taxon>
        <taxon>Pseudomonadati</taxon>
        <taxon>Chlamydiota</taxon>
        <taxon>Chlamydiia</taxon>
        <taxon>Parachlamydiales</taxon>
        <taxon>Simkaniaceae</taxon>
        <taxon>Simkania</taxon>
    </lineage>
</organism>
<dbReference type="InterPro" id="IPR015797">
    <property type="entry name" value="NUDIX_hydrolase-like_dom_sf"/>
</dbReference>
<reference evidence="7 8" key="2">
    <citation type="journal article" date="2011" name="Mol. Biol. Evol.">
        <title>Unity in variety--the pan-genome of the Chlamydiae.</title>
        <authorList>
            <person name="Collingro A."/>
            <person name="Tischler P."/>
            <person name="Weinmaier T."/>
            <person name="Penz T."/>
            <person name="Heinz E."/>
            <person name="Brunham R.C."/>
            <person name="Read T.D."/>
            <person name="Bavoil P.M."/>
            <person name="Sachse K."/>
            <person name="Kahane S."/>
            <person name="Friedman M.G."/>
            <person name="Rattei T."/>
            <person name="Myers G.S."/>
            <person name="Horn M."/>
        </authorList>
    </citation>
    <scope>NUCLEOTIDE SEQUENCE [LARGE SCALE GENOMIC DNA]</scope>
    <source>
        <strain evidence="8">ATCC VR-1471 / Z</strain>
    </source>
</reference>
<evidence type="ECO:0000256" key="1">
    <source>
        <dbReference type="ARBA" id="ARBA00005582"/>
    </source>
</evidence>
<dbReference type="EMBL" id="FR872582">
    <property type="protein sequence ID" value="CCB89583.1"/>
    <property type="molecule type" value="Genomic_DNA"/>
</dbReference>
<reference key="1">
    <citation type="journal article" date="2011" name="Mol. Biol. Evol.">
        <title>Unity in variety -- the pan-genome of the Chlamydiae.</title>
        <authorList>
            <person name="Collingro A."/>
            <person name="Tischler P."/>
            <person name="Weinmaier T."/>
            <person name="Penz T."/>
            <person name="Heinz E."/>
            <person name="Brunham R.C."/>
            <person name="Read T.D."/>
            <person name="Bavoil P.M."/>
            <person name="Sachse K."/>
            <person name="Kahane S."/>
            <person name="Friedman M.G."/>
            <person name="Rattei T."/>
            <person name="Myers G.S.A."/>
            <person name="Horn M."/>
        </authorList>
    </citation>
    <scope>NUCLEOTIDE SEQUENCE</scope>
    <source>
        <strain>Z</strain>
    </source>
</reference>
<dbReference type="InterPro" id="IPR051325">
    <property type="entry name" value="Nudix_hydrolase_domain"/>
</dbReference>
<dbReference type="InterPro" id="IPR000086">
    <property type="entry name" value="NUDIX_hydrolase_dom"/>
</dbReference>
<dbReference type="SUPFAM" id="SSF55811">
    <property type="entry name" value="Nudix"/>
    <property type="match status" value="1"/>
</dbReference>
<dbReference type="InterPro" id="IPR003565">
    <property type="entry name" value="Tetra_PHTase"/>
</dbReference>
<evidence type="ECO:0000256" key="3">
    <source>
        <dbReference type="ARBA" id="ARBA00022741"/>
    </source>
</evidence>
<name>F8L9P6_SIMNZ</name>
<gene>
    <name evidence="7" type="primary">muT4</name>
    <name evidence="7" type="ordered locus">SNE_A17060</name>
</gene>
<dbReference type="AlphaFoldDB" id="F8L9P6"/>
<dbReference type="RefSeq" id="WP_013944049.1">
    <property type="nucleotide sequence ID" value="NC_015713.1"/>
</dbReference>
<dbReference type="Gene3D" id="3.90.79.10">
    <property type="entry name" value="Nucleoside Triphosphate Pyrophosphohydrolase"/>
    <property type="match status" value="1"/>
</dbReference>
<dbReference type="GO" id="GO:0006167">
    <property type="term" value="P:AMP biosynthetic process"/>
    <property type="evidence" value="ECO:0007669"/>
    <property type="project" value="TreeGrafter"/>
</dbReference>
<dbReference type="GO" id="GO:0004081">
    <property type="term" value="F:bis(5'-nucleosyl)-tetraphosphatase (asymmetrical) activity"/>
    <property type="evidence" value="ECO:0007669"/>
    <property type="project" value="TreeGrafter"/>
</dbReference>
<dbReference type="eggNOG" id="COG1051">
    <property type="taxonomic scope" value="Bacteria"/>
</dbReference>
<keyword evidence="3" id="KW-0547">Nucleotide-binding</keyword>
<keyword evidence="4 7" id="KW-0378">Hydrolase</keyword>
<evidence type="ECO:0000259" key="6">
    <source>
        <dbReference type="PROSITE" id="PS51462"/>
    </source>
</evidence>
<evidence type="ECO:0000313" key="7">
    <source>
        <dbReference type="EMBL" id="CCB89583.1"/>
    </source>
</evidence>
<dbReference type="KEGG" id="sng:SNE_A17060"/>
<dbReference type="GO" id="GO:0000166">
    <property type="term" value="F:nucleotide binding"/>
    <property type="evidence" value="ECO:0007669"/>
    <property type="project" value="UniProtKB-KW"/>
</dbReference>
<comment type="similarity">
    <text evidence="1">Belongs to the Nudix hydrolase family.</text>
</comment>
<evidence type="ECO:0000256" key="4">
    <source>
        <dbReference type="ARBA" id="ARBA00022801"/>
    </source>
</evidence>
<dbReference type="PANTHER" id="PTHR21340">
    <property type="entry name" value="DIADENOSINE 5,5-P1,P4-TETRAPHOSPHATE PYROPHOSPHOHYDROLASE MUTT"/>
    <property type="match status" value="1"/>
</dbReference>
<dbReference type="Proteomes" id="UP000000496">
    <property type="component" value="Chromosome gsn.131"/>
</dbReference>
<dbReference type="PANTHER" id="PTHR21340:SF0">
    <property type="entry name" value="BIS(5'-NUCLEOSYL)-TETRAPHOSPHATASE [ASYMMETRICAL]"/>
    <property type="match status" value="1"/>
</dbReference>
<dbReference type="PROSITE" id="PS51462">
    <property type="entry name" value="NUDIX"/>
    <property type="match status" value="1"/>
</dbReference>
<dbReference type="GO" id="GO:0006754">
    <property type="term" value="P:ATP biosynthetic process"/>
    <property type="evidence" value="ECO:0007669"/>
    <property type="project" value="TreeGrafter"/>
</dbReference>
<dbReference type="STRING" id="331113.SNE_A17060"/>
<dbReference type="CDD" id="cd03428">
    <property type="entry name" value="NUDIX_Ap4A_Nudt2"/>
    <property type="match status" value="1"/>
</dbReference>
<feature type="domain" description="Nudix hydrolase" evidence="6">
    <location>
        <begin position="2"/>
        <end position="133"/>
    </location>
</feature>
<accession>F8L9P6</accession>
<evidence type="ECO:0000256" key="5">
    <source>
        <dbReference type="ARBA" id="ARBA00032644"/>
    </source>
</evidence>
<evidence type="ECO:0000313" key="8">
    <source>
        <dbReference type="Proteomes" id="UP000000496"/>
    </source>
</evidence>
<dbReference type="HOGENOM" id="CLU_037162_14_4_0"/>
<dbReference type="Pfam" id="PF00293">
    <property type="entry name" value="NUDIX"/>
    <property type="match status" value="1"/>
</dbReference>
<sequence>MKKELCYGIVPLTYRENYWEVFILLHLKGNYWGFPKGHGEIGESPKQSAERELKEETSMTIIRYLPHSYLTHCYKFERDGELIDKHVQYYLAEVNPKYFVDSPEVIQGKWIALKDLLDHVTFEDEGKLFKQVIETLNSQG</sequence>
<proteinExistence type="inferred from homology"/>
<keyword evidence="8" id="KW-1185">Reference proteome</keyword>
<dbReference type="OrthoDB" id="9816289at2"/>